<feature type="transmembrane region" description="Helical" evidence="2">
    <location>
        <begin position="113"/>
        <end position="134"/>
    </location>
</feature>
<dbReference type="KEGG" id="palh:B1H58_12515"/>
<gene>
    <name evidence="4" type="ORF">B1H58_12515</name>
</gene>
<feature type="domain" description="HTH cro/C1-type" evidence="3">
    <location>
        <begin position="20"/>
        <end position="53"/>
    </location>
</feature>
<evidence type="ECO:0000256" key="2">
    <source>
        <dbReference type="SAM" id="Phobius"/>
    </source>
</evidence>
<organism evidence="4 5">
    <name type="scientific">Pantoea alhagi</name>
    <dbReference type="NCBI Taxonomy" id="1891675"/>
    <lineage>
        <taxon>Bacteria</taxon>
        <taxon>Pseudomonadati</taxon>
        <taxon>Pseudomonadota</taxon>
        <taxon>Gammaproteobacteria</taxon>
        <taxon>Enterobacterales</taxon>
        <taxon>Erwiniaceae</taxon>
        <taxon>Pantoea</taxon>
    </lineage>
</organism>
<dbReference type="EMBL" id="CP019706">
    <property type="protein sequence ID" value="ARJ42764.1"/>
    <property type="molecule type" value="Genomic_DNA"/>
</dbReference>
<dbReference type="SUPFAM" id="SSF47413">
    <property type="entry name" value="lambda repressor-like DNA-binding domains"/>
    <property type="match status" value="1"/>
</dbReference>
<evidence type="ECO:0000313" key="5">
    <source>
        <dbReference type="Proteomes" id="UP000192900"/>
    </source>
</evidence>
<dbReference type="NCBIfam" id="NF008109">
    <property type="entry name" value="PRK10856.1"/>
    <property type="match status" value="1"/>
</dbReference>
<dbReference type="AlphaFoldDB" id="A0A1W6B6S8"/>
<protein>
    <submittedName>
        <fullName evidence="4">Helix-turn-helix domain-containing protein</fullName>
    </submittedName>
</protein>
<evidence type="ECO:0000313" key="4">
    <source>
        <dbReference type="EMBL" id="ARJ42764.1"/>
    </source>
</evidence>
<dbReference type="OrthoDB" id="9790252at2"/>
<dbReference type="Proteomes" id="UP000192900">
    <property type="component" value="Chromosome"/>
</dbReference>
<dbReference type="PANTHER" id="PTHR34475">
    <property type="match status" value="1"/>
</dbReference>
<dbReference type="Pfam" id="PF13413">
    <property type="entry name" value="HTH_25"/>
    <property type="match status" value="1"/>
</dbReference>
<dbReference type="GO" id="GO:0003677">
    <property type="term" value="F:DNA binding"/>
    <property type="evidence" value="ECO:0007669"/>
    <property type="project" value="InterPro"/>
</dbReference>
<feature type="compositionally biased region" description="Low complexity" evidence="1">
    <location>
        <begin position="252"/>
        <end position="264"/>
    </location>
</feature>
<reference evidence="4 5" key="1">
    <citation type="submission" date="2017-02" db="EMBL/GenBank/DDBJ databases">
        <title>Complete genome sequence of the drought resistance-promoting endophyte Pantoea alhagi LTYR-11Z.</title>
        <authorList>
            <person name="Zhang L."/>
        </authorList>
    </citation>
    <scope>NUCLEOTIDE SEQUENCE [LARGE SCALE GENOMIC DNA]</scope>
    <source>
        <strain evidence="4 5">LTYR-11Z</strain>
    </source>
</reference>
<dbReference type="InterPro" id="IPR001387">
    <property type="entry name" value="Cro/C1-type_HTH"/>
</dbReference>
<dbReference type="InterPro" id="IPR010982">
    <property type="entry name" value="Lambda_DNA-bd_dom_sf"/>
</dbReference>
<proteinExistence type="predicted"/>
<accession>A0A1W6B6S8</accession>
<dbReference type="InterPro" id="IPR025194">
    <property type="entry name" value="RodZ-like_C"/>
</dbReference>
<keyword evidence="2" id="KW-0812">Transmembrane</keyword>
<evidence type="ECO:0000259" key="3">
    <source>
        <dbReference type="PROSITE" id="PS50943"/>
    </source>
</evidence>
<dbReference type="InterPro" id="IPR050400">
    <property type="entry name" value="Bact_Cytoskel_RodZ"/>
</dbReference>
<dbReference type="Pfam" id="PF13464">
    <property type="entry name" value="RodZ_C"/>
    <property type="match status" value="1"/>
</dbReference>
<dbReference type="CDD" id="cd00093">
    <property type="entry name" value="HTH_XRE"/>
    <property type="match status" value="1"/>
</dbReference>
<dbReference type="SMART" id="SM00530">
    <property type="entry name" value="HTH_XRE"/>
    <property type="match status" value="1"/>
</dbReference>
<keyword evidence="2" id="KW-0472">Membrane</keyword>
<evidence type="ECO:0000256" key="1">
    <source>
        <dbReference type="SAM" id="MobiDB-lite"/>
    </source>
</evidence>
<name>A0A1W6B6S8_9GAMM</name>
<dbReference type="PROSITE" id="PS50943">
    <property type="entry name" value="HTH_CROC1"/>
    <property type="match status" value="1"/>
</dbReference>
<dbReference type="Gene3D" id="1.10.260.40">
    <property type="entry name" value="lambda repressor-like DNA-binding domains"/>
    <property type="match status" value="1"/>
</dbReference>
<dbReference type="PANTHER" id="PTHR34475:SF1">
    <property type="entry name" value="CYTOSKELETON PROTEIN RODZ"/>
    <property type="match status" value="1"/>
</dbReference>
<dbReference type="RefSeq" id="WP_085070720.1">
    <property type="nucleotide sequence ID" value="NZ_CP019706.1"/>
</dbReference>
<sequence>MNTEATQDTTAAANSTGTRLRAAREQMGLTQQNVAERLCLKLSTVRNIEEDKAPADLASTFLRGYIRSYARLVHVPEEELLPMMAKQAPVRAAKVEPMQSFSLGKRRKKRDGWLMIFTWLVVFVVVGLTGAWWWQNHKAAQDDLVSLSDQSSTADDNSQSIPLTDSGSIDSTPQTATQPENQGTSVPLNDANNTSSAAANTAAPGASAPAPNTAAPAAAAPTATASADDANAVVSPSQVPVTEPAPVTNNVSPLPTSSASVSPPAADANTVVLDFNADCWLEVTDAAGKKLFSGMQRSGGKLSLSGTAPYRLKIGAPAAVQVHYQGQPVDLSRFIRTNQVARLTLGAQ</sequence>
<keyword evidence="5" id="KW-1185">Reference proteome</keyword>
<feature type="compositionally biased region" description="Low complexity" evidence="1">
    <location>
        <begin position="189"/>
        <end position="237"/>
    </location>
</feature>
<feature type="compositionally biased region" description="Polar residues" evidence="1">
    <location>
        <begin position="153"/>
        <end position="187"/>
    </location>
</feature>
<feature type="region of interest" description="Disordered" evidence="1">
    <location>
        <begin position="149"/>
        <end position="264"/>
    </location>
</feature>
<keyword evidence="2" id="KW-1133">Transmembrane helix</keyword>
<dbReference type="STRING" id="1891675.B1H58_12515"/>